<dbReference type="RefSeq" id="WP_016168421.1">
    <property type="nucleotide sequence ID" value="NZ_BBNK01000003.1"/>
</dbReference>
<feature type="chain" id="PRO_5024308216" description="Lipoprotein" evidence="1">
    <location>
        <begin position="21"/>
        <end position="325"/>
    </location>
</feature>
<name>A0A5N4WHK7_9GAMM</name>
<comment type="caution">
    <text evidence="2">The sequence shown here is derived from an EMBL/GenBank/DDBJ whole genome shotgun (WGS) entry which is preliminary data.</text>
</comment>
<evidence type="ECO:0000256" key="1">
    <source>
        <dbReference type="SAM" id="SignalP"/>
    </source>
</evidence>
<evidence type="ECO:0000313" key="3">
    <source>
        <dbReference type="Proteomes" id="UP000325788"/>
    </source>
</evidence>
<sequence length="325" mass="36699">MTLKNKHLLLLPLISLLLSACGGGSDGASNFKPAPEDTANGTKYYRIQYYFDDKGDAFTVSHFELQNRKIVTADSRQPLNQYIVTQQAVYEPSQRYQADIDVHSMSHWTLNLIADLKTDWKFEKVALSGKNIFDTVMPGYRDLRFDTQSPYANARIFLASHGAEKFPQGSTCYRLISTKNNQAYFSFQTDRAETQTFAQALALNQLTANLAQKNWPKLGIEHVTGQWATRLNWSVVISSVTGQEISGLSKVQFNDQVYAANLNSASEWIAKNQIQFEQDSIAYGVYQDNPEQLRSSKLTIANLERGCFIYNQVAADKLSTLNFIR</sequence>
<gene>
    <name evidence="2" type="ORF">F4W09_08975</name>
</gene>
<evidence type="ECO:0008006" key="4">
    <source>
        <dbReference type="Google" id="ProtNLM"/>
    </source>
</evidence>
<organism evidence="2 3">
    <name type="scientific">Acinetobacter tandoii</name>
    <dbReference type="NCBI Taxonomy" id="202954"/>
    <lineage>
        <taxon>Bacteria</taxon>
        <taxon>Pseudomonadati</taxon>
        <taxon>Pseudomonadota</taxon>
        <taxon>Gammaproteobacteria</taxon>
        <taxon>Moraxellales</taxon>
        <taxon>Moraxellaceae</taxon>
        <taxon>Acinetobacter</taxon>
    </lineage>
</organism>
<keyword evidence="1" id="KW-0732">Signal</keyword>
<dbReference type="EMBL" id="VXLD01000004">
    <property type="protein sequence ID" value="KAB1855922.1"/>
    <property type="molecule type" value="Genomic_DNA"/>
</dbReference>
<accession>A0A5N4WHK7</accession>
<dbReference type="Proteomes" id="UP000325788">
    <property type="component" value="Unassembled WGS sequence"/>
</dbReference>
<evidence type="ECO:0000313" key="2">
    <source>
        <dbReference type="EMBL" id="KAB1855922.1"/>
    </source>
</evidence>
<proteinExistence type="predicted"/>
<protein>
    <recommendedName>
        <fullName evidence="4">Lipoprotein</fullName>
    </recommendedName>
</protein>
<dbReference type="AlphaFoldDB" id="A0A5N4WHK7"/>
<reference evidence="2 3" key="1">
    <citation type="submission" date="2019-09" db="EMBL/GenBank/DDBJ databases">
        <title>Draft genome sequence of Acinetobacter tandoii W4-4-4 isolated from environmental water sample.</title>
        <authorList>
            <person name="Wee S.K."/>
            <person name="Yan B."/>
            <person name="Mustaffa S.B."/>
            <person name="Yap E.P.H."/>
        </authorList>
    </citation>
    <scope>NUCLEOTIDE SEQUENCE [LARGE SCALE GENOMIC DNA]</scope>
    <source>
        <strain evidence="2 3">W4-4-4</strain>
    </source>
</reference>
<feature type="signal peptide" evidence="1">
    <location>
        <begin position="1"/>
        <end position="20"/>
    </location>
</feature>
<dbReference type="PROSITE" id="PS51257">
    <property type="entry name" value="PROKAR_LIPOPROTEIN"/>
    <property type="match status" value="1"/>
</dbReference>